<evidence type="ECO:0000313" key="1">
    <source>
        <dbReference type="EMBL" id="KKM68058.1"/>
    </source>
</evidence>
<comment type="caution">
    <text evidence="1">The sequence shown here is derived from an EMBL/GenBank/DDBJ whole genome shotgun (WGS) entry which is preliminary data.</text>
</comment>
<proteinExistence type="predicted"/>
<protein>
    <submittedName>
        <fullName evidence="1">Uncharacterized protein</fullName>
    </submittedName>
</protein>
<dbReference type="AlphaFoldDB" id="A0A0F9JEL0"/>
<dbReference type="EMBL" id="LAZR01010237">
    <property type="protein sequence ID" value="KKM68058.1"/>
    <property type="molecule type" value="Genomic_DNA"/>
</dbReference>
<organism evidence="1">
    <name type="scientific">marine sediment metagenome</name>
    <dbReference type="NCBI Taxonomy" id="412755"/>
    <lineage>
        <taxon>unclassified sequences</taxon>
        <taxon>metagenomes</taxon>
        <taxon>ecological metagenomes</taxon>
    </lineage>
</organism>
<feature type="non-terminal residue" evidence="1">
    <location>
        <position position="117"/>
    </location>
</feature>
<name>A0A0F9JEL0_9ZZZZ</name>
<accession>A0A0F9JEL0</accession>
<reference evidence="1" key="1">
    <citation type="journal article" date="2015" name="Nature">
        <title>Complex archaea that bridge the gap between prokaryotes and eukaryotes.</title>
        <authorList>
            <person name="Spang A."/>
            <person name="Saw J.H."/>
            <person name="Jorgensen S.L."/>
            <person name="Zaremba-Niedzwiedzka K."/>
            <person name="Martijn J."/>
            <person name="Lind A.E."/>
            <person name="van Eijk R."/>
            <person name="Schleper C."/>
            <person name="Guy L."/>
            <person name="Ettema T.J."/>
        </authorList>
    </citation>
    <scope>NUCLEOTIDE SEQUENCE</scope>
</reference>
<gene>
    <name evidence="1" type="ORF">LCGC14_1464730</name>
</gene>
<sequence>MRMKGTGITLGKTYRDPVSGFIGIATSVTYWLHGCARVELETGGIDKDTGAIKPVSVYFDSDRVKNHEVKGAPDLNPEPLDRVFLAAILRRAAERYDVDKLRKETRYEVTDQIRREM</sequence>